<dbReference type="GO" id="GO:0005730">
    <property type="term" value="C:nucleolus"/>
    <property type="evidence" value="ECO:0007669"/>
    <property type="project" value="UniProtKB-SubCell"/>
</dbReference>
<dbReference type="OrthoDB" id="10261072at2759"/>
<keyword evidence="5 6" id="KW-0539">Nucleus</keyword>
<comment type="function">
    <text evidence="6">Plays a role in the recruitment of the exosome to pre-rRNA to mediate the 3'-5' end processing of the 5.8S rRNA.</text>
</comment>
<evidence type="ECO:0000256" key="5">
    <source>
        <dbReference type="ARBA" id="ARBA00023242"/>
    </source>
</evidence>
<sequence>MYPTAGGFIRTSSAPIIHPTMAEQHLANVTSALGAIEEYLAPLTKASVDELTKNAAPIEKAKLQVGLAYSVNALLYILLKTQGASSKDLRQTQVKQELDRVKGFVQKIKYSEEMAKGPQVKVDAEAAGRFINHALSSDQVYVKALNERKAEEKTDVEETKTEEKASKASKKTKKAPTTSTSAKPAKKQRKH</sequence>
<accession>T0QB45</accession>
<evidence type="ECO:0000256" key="3">
    <source>
        <dbReference type="ARBA" id="ARBA00022552"/>
    </source>
</evidence>
<evidence type="ECO:0000256" key="7">
    <source>
        <dbReference type="SAM" id="MobiDB-lite"/>
    </source>
</evidence>
<dbReference type="Proteomes" id="UP000030762">
    <property type="component" value="Unassembled WGS sequence"/>
</dbReference>
<evidence type="ECO:0000313" key="8">
    <source>
        <dbReference type="EMBL" id="EQC30755.1"/>
    </source>
</evidence>
<keyword evidence="4 6" id="KW-0694">RNA-binding</keyword>
<dbReference type="VEuPathDB" id="FungiDB:SDRG_11516"/>
<gene>
    <name evidence="8" type="ORF">SDRG_11516</name>
</gene>
<name>T0QB45_SAPDV</name>
<reference evidence="8 9" key="1">
    <citation type="submission" date="2012-04" db="EMBL/GenBank/DDBJ databases">
        <title>The Genome Sequence of Saprolegnia declina VS20.</title>
        <authorList>
            <consortium name="The Broad Institute Genome Sequencing Platform"/>
            <person name="Russ C."/>
            <person name="Nusbaum C."/>
            <person name="Tyler B."/>
            <person name="van West P."/>
            <person name="Dieguez-Uribeondo J."/>
            <person name="de Bruijn I."/>
            <person name="Tripathy S."/>
            <person name="Jiang R."/>
            <person name="Young S.K."/>
            <person name="Zeng Q."/>
            <person name="Gargeya S."/>
            <person name="Fitzgerald M."/>
            <person name="Haas B."/>
            <person name="Abouelleil A."/>
            <person name="Alvarado L."/>
            <person name="Arachchi H.M."/>
            <person name="Berlin A."/>
            <person name="Chapman S.B."/>
            <person name="Goldberg J."/>
            <person name="Griggs A."/>
            <person name="Gujja S."/>
            <person name="Hansen M."/>
            <person name="Howarth C."/>
            <person name="Imamovic A."/>
            <person name="Larimer J."/>
            <person name="McCowen C."/>
            <person name="Montmayeur A."/>
            <person name="Murphy C."/>
            <person name="Neiman D."/>
            <person name="Pearson M."/>
            <person name="Priest M."/>
            <person name="Roberts A."/>
            <person name="Saif S."/>
            <person name="Shea T."/>
            <person name="Sisk P."/>
            <person name="Sykes S."/>
            <person name="Wortman J."/>
            <person name="Nusbaum C."/>
            <person name="Birren B."/>
        </authorList>
    </citation>
    <scope>NUCLEOTIDE SEQUENCE [LARGE SCALE GENOMIC DNA]</scope>
    <source>
        <strain evidence="8 9">VS20</strain>
    </source>
</reference>
<feature type="region of interest" description="Disordered" evidence="7">
    <location>
        <begin position="148"/>
        <end position="191"/>
    </location>
</feature>
<dbReference type="GO" id="GO:0000460">
    <property type="term" value="P:maturation of 5.8S rRNA"/>
    <property type="evidence" value="ECO:0007669"/>
    <property type="project" value="TreeGrafter"/>
</dbReference>
<dbReference type="GO" id="GO:0010468">
    <property type="term" value="P:regulation of gene expression"/>
    <property type="evidence" value="ECO:0007669"/>
    <property type="project" value="TreeGrafter"/>
</dbReference>
<evidence type="ECO:0000256" key="4">
    <source>
        <dbReference type="ARBA" id="ARBA00022884"/>
    </source>
</evidence>
<dbReference type="eggNOG" id="KOG4835">
    <property type="taxonomic scope" value="Eukaryota"/>
</dbReference>
<evidence type="ECO:0000313" key="9">
    <source>
        <dbReference type="Proteomes" id="UP000030762"/>
    </source>
</evidence>
<dbReference type="AlphaFoldDB" id="T0QB45"/>
<keyword evidence="9" id="KW-1185">Reference proteome</keyword>
<feature type="compositionally biased region" description="Basic and acidic residues" evidence="7">
    <location>
        <begin position="148"/>
        <end position="166"/>
    </location>
</feature>
<dbReference type="PANTHER" id="PTHR15341">
    <property type="entry name" value="SUN-COR STEROID HORMONE RECEPTOR CO-REPRESSOR"/>
    <property type="match status" value="1"/>
</dbReference>
<dbReference type="PANTHER" id="PTHR15341:SF3">
    <property type="entry name" value="NUCLEAR NUCLEIC ACID-BINDING PROTEIN C1D"/>
    <property type="match status" value="1"/>
</dbReference>
<keyword evidence="6" id="KW-0238">DNA-binding</keyword>
<dbReference type="InParanoid" id="T0QB45"/>
<evidence type="ECO:0000256" key="1">
    <source>
        <dbReference type="ARBA" id="ARBA00004123"/>
    </source>
</evidence>
<dbReference type="STRING" id="1156394.T0QB45"/>
<dbReference type="GO" id="GO:0003677">
    <property type="term" value="F:DNA binding"/>
    <property type="evidence" value="ECO:0007669"/>
    <property type="project" value="UniProtKB-KW"/>
</dbReference>
<keyword evidence="3 6" id="KW-0698">rRNA processing</keyword>
<dbReference type="Pfam" id="PF04000">
    <property type="entry name" value="Sas10_Utp3"/>
    <property type="match status" value="1"/>
</dbReference>
<dbReference type="GO" id="GO:0000178">
    <property type="term" value="C:exosome (RNase complex)"/>
    <property type="evidence" value="ECO:0007669"/>
    <property type="project" value="TreeGrafter"/>
</dbReference>
<dbReference type="GeneID" id="19952243"/>
<dbReference type="EMBL" id="JH767173">
    <property type="protein sequence ID" value="EQC30755.1"/>
    <property type="molecule type" value="Genomic_DNA"/>
</dbReference>
<dbReference type="InterPro" id="IPR007146">
    <property type="entry name" value="Sas10/Utp3/C1D"/>
</dbReference>
<dbReference type="GO" id="GO:0003723">
    <property type="term" value="F:RNA binding"/>
    <property type="evidence" value="ECO:0007669"/>
    <property type="project" value="UniProtKB-UniRule"/>
</dbReference>
<dbReference type="GO" id="GO:0005737">
    <property type="term" value="C:cytoplasm"/>
    <property type="evidence" value="ECO:0007669"/>
    <property type="project" value="UniProtKB-SubCell"/>
</dbReference>
<dbReference type="OMA" id="REEYPTE"/>
<comment type="subcellular location">
    <subcellularLocation>
        <location evidence="6">Cytoplasm</location>
    </subcellularLocation>
    <subcellularLocation>
        <location evidence="6">Nucleus</location>
        <location evidence="6">Nucleolus</location>
    </subcellularLocation>
    <subcellularLocation>
        <location evidence="1 6">Nucleus</location>
    </subcellularLocation>
</comment>
<evidence type="ECO:0000256" key="6">
    <source>
        <dbReference type="RuleBase" id="RU368003"/>
    </source>
</evidence>
<comment type="subunit">
    <text evidence="6">Monomer and homodimer.</text>
</comment>
<keyword evidence="6" id="KW-0963">Cytoplasm</keyword>
<comment type="similarity">
    <text evidence="2 6">Belongs to the C1D family.</text>
</comment>
<organism evidence="8 9">
    <name type="scientific">Saprolegnia diclina (strain VS20)</name>
    <dbReference type="NCBI Taxonomy" id="1156394"/>
    <lineage>
        <taxon>Eukaryota</taxon>
        <taxon>Sar</taxon>
        <taxon>Stramenopiles</taxon>
        <taxon>Oomycota</taxon>
        <taxon>Saprolegniomycetes</taxon>
        <taxon>Saprolegniales</taxon>
        <taxon>Saprolegniaceae</taxon>
        <taxon>Saprolegnia</taxon>
    </lineage>
</organism>
<proteinExistence type="inferred from homology"/>
<dbReference type="InterPro" id="IPR011082">
    <property type="entry name" value="Exosome-assoc_fac/DNA_repair"/>
</dbReference>
<dbReference type="RefSeq" id="XP_008615779.1">
    <property type="nucleotide sequence ID" value="XM_008617557.1"/>
</dbReference>
<evidence type="ECO:0000256" key="2">
    <source>
        <dbReference type="ARBA" id="ARBA00009154"/>
    </source>
</evidence>
<protein>
    <recommendedName>
        <fullName evidence="6">Nuclear nucleic acid-binding protein C1D</fullName>
    </recommendedName>
</protein>